<dbReference type="EMBL" id="CP000859">
    <property type="protein sequence ID" value="ABW66805.1"/>
    <property type="molecule type" value="Genomic_DNA"/>
</dbReference>
<gene>
    <name evidence="1" type="ordered locus">Dole_0995</name>
</gene>
<reference evidence="1 2" key="1">
    <citation type="submission" date="2007-10" db="EMBL/GenBank/DDBJ databases">
        <title>Complete sequence of Desulfococcus oleovorans Hxd3.</title>
        <authorList>
            <consortium name="US DOE Joint Genome Institute"/>
            <person name="Copeland A."/>
            <person name="Lucas S."/>
            <person name="Lapidus A."/>
            <person name="Barry K."/>
            <person name="Glavina del Rio T."/>
            <person name="Dalin E."/>
            <person name="Tice H."/>
            <person name="Pitluck S."/>
            <person name="Kiss H."/>
            <person name="Brettin T."/>
            <person name="Bruce D."/>
            <person name="Detter J.C."/>
            <person name="Han C."/>
            <person name="Schmutz J."/>
            <person name="Larimer F."/>
            <person name="Land M."/>
            <person name="Hauser L."/>
            <person name="Kyrpides N."/>
            <person name="Kim E."/>
            <person name="Wawrik B."/>
            <person name="Richardson P."/>
        </authorList>
    </citation>
    <scope>NUCLEOTIDE SEQUENCE [LARGE SCALE GENOMIC DNA]</scope>
    <source>
        <strain evidence="2">DSM 6200 / JCM 39069 / Hxd3</strain>
    </source>
</reference>
<protein>
    <recommendedName>
        <fullName evidence="3">AttH domain-containing protein</fullName>
    </recommendedName>
</protein>
<evidence type="ECO:0008006" key="3">
    <source>
        <dbReference type="Google" id="ProtNLM"/>
    </source>
</evidence>
<dbReference type="KEGG" id="dol:Dole_0995"/>
<dbReference type="SUPFAM" id="SSF159245">
    <property type="entry name" value="AttH-like"/>
    <property type="match status" value="1"/>
</dbReference>
<organism evidence="1 2">
    <name type="scientific">Desulfosudis oleivorans (strain DSM 6200 / JCM 39069 / Hxd3)</name>
    <name type="common">Desulfococcus oleovorans</name>
    <dbReference type="NCBI Taxonomy" id="96561"/>
    <lineage>
        <taxon>Bacteria</taxon>
        <taxon>Pseudomonadati</taxon>
        <taxon>Thermodesulfobacteriota</taxon>
        <taxon>Desulfobacteria</taxon>
        <taxon>Desulfobacterales</taxon>
        <taxon>Desulfosudaceae</taxon>
        <taxon>Desulfosudis</taxon>
    </lineage>
</organism>
<dbReference type="HOGENOM" id="CLU_071545_0_0_7"/>
<dbReference type="AlphaFoldDB" id="A8ZWJ7"/>
<dbReference type="RefSeq" id="WP_012174423.1">
    <property type="nucleotide sequence ID" value="NC_009943.1"/>
</dbReference>
<dbReference type="Proteomes" id="UP000008561">
    <property type="component" value="Chromosome"/>
</dbReference>
<name>A8ZWJ7_DESOH</name>
<dbReference type="eggNOG" id="ENOG502Z7ZQ">
    <property type="taxonomic scope" value="Bacteria"/>
</dbReference>
<evidence type="ECO:0000313" key="1">
    <source>
        <dbReference type="EMBL" id="ABW66805.1"/>
    </source>
</evidence>
<sequence length="337" mass="37263">MTASLIDTLSATANHARYTGEQNGFYESYFIRANHPEKPLAFWIRYTIFAPRNNPAGAMGELWATWFDGATGRHVSVKDEFPLADCMFDNSRFTVKVGGATLDGQKASGRAGRGMDVKWDLTFSSDSPPVFLFAPKLYEAKLPKAKTLVGLPMARFDGTITAGGTRHEIHDWIGSQNHNWGVKHTDSYAWGQVAGFDNSPESFLEIATAQIKLGPIYTPRMTVMVLRHKDKEYALNTIGQSLKAKGKFDYFSWTFASEDRDVRIEGTIAAPKEGFVGLQYYNPPGGIKHCLNTKIASCRLSVLSKDTGTQETLTTGHRAAFEILTDDHHGHGVPIHA</sequence>
<dbReference type="STRING" id="96561.Dole_0995"/>
<accession>A8ZWJ7</accession>
<evidence type="ECO:0000313" key="2">
    <source>
        <dbReference type="Proteomes" id="UP000008561"/>
    </source>
</evidence>
<keyword evidence="2" id="KW-1185">Reference proteome</keyword>
<proteinExistence type="predicted"/>